<dbReference type="InterPro" id="IPR015876">
    <property type="entry name" value="Acyl-CoA_DS"/>
</dbReference>
<gene>
    <name evidence="14" type="ORF">K7C98_24885</name>
</gene>
<proteinExistence type="inferred from homology"/>
<feature type="transmembrane region" description="Helical" evidence="12">
    <location>
        <begin position="20"/>
        <end position="38"/>
    </location>
</feature>
<evidence type="ECO:0000256" key="11">
    <source>
        <dbReference type="ARBA" id="ARBA00023160"/>
    </source>
</evidence>
<evidence type="ECO:0000256" key="2">
    <source>
        <dbReference type="ARBA" id="ARBA00008749"/>
    </source>
</evidence>
<dbReference type="PANTHER" id="PTHR11351:SF31">
    <property type="entry name" value="DESATURASE 1, ISOFORM A-RELATED"/>
    <property type="match status" value="1"/>
</dbReference>
<evidence type="ECO:0000256" key="5">
    <source>
        <dbReference type="ARBA" id="ARBA00022832"/>
    </source>
</evidence>
<sequence>MHTGHTKGSLPLSQLSWSAAVFYLLVHALCLGVVWTGLSWSTFALFAGCFAARMFALTVGFHRYFAHRAFKTSRWFQLALALLGSTTLQGGVIWWAETHRRHHRNADTSRDLHSPHFQGFFYSHYLWFLDRRNRVTHHEAIPDLARYPELRWLDTWHFVPFAALCAGLWWFRGWEGVLWGGLLPTVLIWEITHWVQSFSHAWGGYRRYECADLSRNHWPLGVLALGEFHNNHHRFSSSARQGHVWWELDVGWYVLRLWAALGLVWDLKTPANLSQGTSGASDEHGESIL</sequence>
<comment type="subcellular location">
    <subcellularLocation>
        <location evidence="1">Membrane</location>
        <topology evidence="1">Multi-pass membrane protein</topology>
    </subcellularLocation>
</comment>
<evidence type="ECO:0000256" key="8">
    <source>
        <dbReference type="ARBA" id="ARBA00023004"/>
    </source>
</evidence>
<dbReference type="CDD" id="cd03505">
    <property type="entry name" value="Delta9-FADS-like"/>
    <property type="match status" value="1"/>
</dbReference>
<keyword evidence="10 12" id="KW-0472">Membrane</keyword>
<dbReference type="Pfam" id="PF00487">
    <property type="entry name" value="FA_desaturase"/>
    <property type="match status" value="1"/>
</dbReference>
<evidence type="ECO:0000256" key="7">
    <source>
        <dbReference type="ARBA" id="ARBA00023002"/>
    </source>
</evidence>
<keyword evidence="6 12" id="KW-1133">Transmembrane helix</keyword>
<dbReference type="EMBL" id="JAIRAU010000031">
    <property type="protein sequence ID" value="MBZ5712491.1"/>
    <property type="molecule type" value="Genomic_DNA"/>
</dbReference>
<reference evidence="14" key="1">
    <citation type="submission" date="2021-08" db="EMBL/GenBank/DDBJ databases">
        <authorList>
            <person name="Stevens D.C."/>
        </authorList>
    </citation>
    <scope>NUCLEOTIDE SEQUENCE</scope>
    <source>
        <strain evidence="14">DSM 53165</strain>
    </source>
</reference>
<keyword evidence="5" id="KW-0276">Fatty acid metabolism</keyword>
<keyword evidence="8" id="KW-0408">Iron</keyword>
<keyword evidence="3" id="KW-0444">Lipid biosynthesis</keyword>
<dbReference type="Proteomes" id="UP001139031">
    <property type="component" value="Unassembled WGS sequence"/>
</dbReference>
<evidence type="ECO:0000256" key="6">
    <source>
        <dbReference type="ARBA" id="ARBA00022989"/>
    </source>
</evidence>
<dbReference type="EC" id="1.14.19.-" evidence="14"/>
<evidence type="ECO:0000256" key="4">
    <source>
        <dbReference type="ARBA" id="ARBA00022692"/>
    </source>
</evidence>
<evidence type="ECO:0000256" key="3">
    <source>
        <dbReference type="ARBA" id="ARBA00022516"/>
    </source>
</evidence>
<evidence type="ECO:0000256" key="10">
    <source>
        <dbReference type="ARBA" id="ARBA00023136"/>
    </source>
</evidence>
<feature type="transmembrane region" description="Helical" evidence="12">
    <location>
        <begin position="44"/>
        <end position="66"/>
    </location>
</feature>
<comment type="similarity">
    <text evidence="2">Belongs to the fatty acid desaturase type 2 family.</text>
</comment>
<keyword evidence="11" id="KW-0275">Fatty acid biosynthesis</keyword>
<dbReference type="InterPro" id="IPR005804">
    <property type="entry name" value="FA_desaturase_dom"/>
</dbReference>
<feature type="transmembrane region" description="Helical" evidence="12">
    <location>
        <begin position="78"/>
        <end position="96"/>
    </location>
</feature>
<keyword evidence="15" id="KW-1185">Reference proteome</keyword>
<evidence type="ECO:0000313" key="14">
    <source>
        <dbReference type="EMBL" id="MBZ5712491.1"/>
    </source>
</evidence>
<dbReference type="PANTHER" id="PTHR11351">
    <property type="entry name" value="ACYL-COA DESATURASE"/>
    <property type="match status" value="1"/>
</dbReference>
<dbReference type="GO" id="GO:0016491">
    <property type="term" value="F:oxidoreductase activity"/>
    <property type="evidence" value="ECO:0007669"/>
    <property type="project" value="UniProtKB-KW"/>
</dbReference>
<keyword evidence="7 14" id="KW-0560">Oxidoreductase</keyword>
<evidence type="ECO:0000256" key="1">
    <source>
        <dbReference type="ARBA" id="ARBA00004141"/>
    </source>
</evidence>
<keyword evidence="9" id="KW-0443">Lipid metabolism</keyword>
<protein>
    <submittedName>
        <fullName evidence="14">Fatty acid desaturase</fullName>
        <ecNumber evidence="14">1.14.19.-</ecNumber>
    </submittedName>
</protein>
<organism evidence="14 15">
    <name type="scientific">Nannocystis pusilla</name>
    <dbReference type="NCBI Taxonomy" id="889268"/>
    <lineage>
        <taxon>Bacteria</taxon>
        <taxon>Pseudomonadati</taxon>
        <taxon>Myxococcota</taxon>
        <taxon>Polyangia</taxon>
        <taxon>Nannocystales</taxon>
        <taxon>Nannocystaceae</taxon>
        <taxon>Nannocystis</taxon>
    </lineage>
</organism>
<name>A0ABS7TWC8_9BACT</name>
<accession>A0ABS7TWC8</accession>
<evidence type="ECO:0000259" key="13">
    <source>
        <dbReference type="Pfam" id="PF00487"/>
    </source>
</evidence>
<evidence type="ECO:0000256" key="12">
    <source>
        <dbReference type="SAM" id="Phobius"/>
    </source>
</evidence>
<evidence type="ECO:0000313" key="15">
    <source>
        <dbReference type="Proteomes" id="UP001139031"/>
    </source>
</evidence>
<keyword evidence="4 12" id="KW-0812">Transmembrane</keyword>
<evidence type="ECO:0000256" key="9">
    <source>
        <dbReference type="ARBA" id="ARBA00023098"/>
    </source>
</evidence>
<dbReference type="PRINTS" id="PR00075">
    <property type="entry name" value="FACDDSATRASE"/>
</dbReference>
<comment type="caution">
    <text evidence="14">The sequence shown here is derived from an EMBL/GenBank/DDBJ whole genome shotgun (WGS) entry which is preliminary data.</text>
</comment>
<dbReference type="RefSeq" id="WP_224194247.1">
    <property type="nucleotide sequence ID" value="NZ_JAIRAU010000031.1"/>
</dbReference>
<feature type="domain" description="Fatty acid desaturase" evidence="13">
    <location>
        <begin position="41"/>
        <end position="247"/>
    </location>
</feature>